<name>A0A5C7JAJ9_9BACT</name>
<dbReference type="EMBL" id="SSDS01000013">
    <property type="protein sequence ID" value="TXG78507.1"/>
    <property type="molecule type" value="Genomic_DNA"/>
</dbReference>
<evidence type="ECO:0000313" key="1">
    <source>
        <dbReference type="EMBL" id="TXG78507.1"/>
    </source>
</evidence>
<gene>
    <name evidence="1" type="ORF">E6Q11_00875</name>
</gene>
<proteinExistence type="predicted"/>
<dbReference type="AlphaFoldDB" id="A0A5C7JAJ9"/>
<organism evidence="1 2">
    <name type="scientific">Candidatus Dojkabacteria bacterium</name>
    <dbReference type="NCBI Taxonomy" id="2099670"/>
    <lineage>
        <taxon>Bacteria</taxon>
        <taxon>Candidatus Dojkabacteria</taxon>
    </lineage>
</organism>
<reference evidence="1 2" key="1">
    <citation type="submission" date="2018-09" db="EMBL/GenBank/DDBJ databases">
        <title>Metagenome Assembled Genomes from an Advanced Water Purification Facility.</title>
        <authorList>
            <person name="Stamps B.W."/>
            <person name="Spear J.R."/>
        </authorList>
    </citation>
    <scope>NUCLEOTIDE SEQUENCE [LARGE SCALE GENOMIC DNA]</scope>
    <source>
        <strain evidence="1">Bin_63_2</strain>
    </source>
</reference>
<comment type="caution">
    <text evidence="1">The sequence shown here is derived from an EMBL/GenBank/DDBJ whole genome shotgun (WGS) entry which is preliminary data.</text>
</comment>
<sequence>MDLLYKGRHSSITVLPKMQEPILLPPPPTCEHKIPGCAKCPAYRQMYMYWKLSHPEGQVVSVFNGCKVQIGPLGENGYYCKIIGPDSVGKWHVIKKVVDASGYDNILLVIDGMNVLKYSV</sequence>
<evidence type="ECO:0000313" key="2">
    <source>
        <dbReference type="Proteomes" id="UP000321026"/>
    </source>
</evidence>
<dbReference type="Proteomes" id="UP000321026">
    <property type="component" value="Unassembled WGS sequence"/>
</dbReference>
<accession>A0A5C7JAJ9</accession>
<protein>
    <submittedName>
        <fullName evidence="1">Uncharacterized protein</fullName>
    </submittedName>
</protein>